<protein>
    <submittedName>
        <fullName evidence="3">Chromosome segregation protein SMC</fullName>
    </submittedName>
</protein>
<dbReference type="GO" id="GO:0006302">
    <property type="term" value="P:double-strand break repair"/>
    <property type="evidence" value="ECO:0007669"/>
    <property type="project" value="TreeGrafter"/>
</dbReference>
<name>A0A3P1TA39_9ACTN</name>
<dbReference type="OrthoDB" id="104167at2"/>
<evidence type="ECO:0000313" key="4">
    <source>
        <dbReference type="Proteomes" id="UP000280819"/>
    </source>
</evidence>
<dbReference type="Proteomes" id="UP000280819">
    <property type="component" value="Unassembled WGS sequence"/>
</dbReference>
<keyword evidence="1" id="KW-0227">DNA damage</keyword>
<evidence type="ECO:0000313" key="3">
    <source>
        <dbReference type="EMBL" id="RRD06284.1"/>
    </source>
</evidence>
<dbReference type="RefSeq" id="WP_124843153.1">
    <property type="nucleotide sequence ID" value="NZ_RQZG01000003.1"/>
</dbReference>
<dbReference type="PANTHER" id="PTHR32182:SF22">
    <property type="entry name" value="ATP-DEPENDENT ENDONUCLEASE, OLD FAMILY-RELATED"/>
    <property type="match status" value="1"/>
</dbReference>
<dbReference type="GO" id="GO:0000731">
    <property type="term" value="P:DNA synthesis involved in DNA repair"/>
    <property type="evidence" value="ECO:0007669"/>
    <property type="project" value="TreeGrafter"/>
</dbReference>
<proteinExistence type="predicted"/>
<reference evidence="3 4" key="1">
    <citation type="submission" date="2018-11" db="EMBL/GenBank/DDBJ databases">
        <title>Genomes From Bacteria Associated with the Canine Oral Cavity: a Test Case for Automated Genome-Based Taxonomic Assignment.</title>
        <authorList>
            <person name="Coil D.A."/>
            <person name="Jospin G."/>
            <person name="Darling A.E."/>
            <person name="Wallis C."/>
            <person name="Davis I.J."/>
            <person name="Harris S."/>
            <person name="Eisen J.A."/>
            <person name="Holcombe L.J."/>
            <person name="O'Flynn C."/>
        </authorList>
    </citation>
    <scope>NUCLEOTIDE SEQUENCE [LARGE SCALE GENOMIC DNA]</scope>
    <source>
        <strain evidence="3 4">OH887_COT-365</strain>
    </source>
</reference>
<feature type="domain" description="ATPase AAA-type core" evidence="2">
    <location>
        <begin position="28"/>
        <end position="325"/>
    </location>
</feature>
<dbReference type="AlphaFoldDB" id="A0A3P1TA39"/>
<dbReference type="InterPro" id="IPR014555">
    <property type="entry name" value="RecF-like"/>
</dbReference>
<comment type="caution">
    <text evidence="3">The sequence shown here is derived from an EMBL/GenBank/DDBJ whole genome shotgun (WGS) entry which is preliminary data.</text>
</comment>
<dbReference type="PIRSF" id="PIRSF029347">
    <property type="entry name" value="RecF"/>
    <property type="match status" value="1"/>
</dbReference>
<keyword evidence="1" id="KW-0742">SOS response</keyword>
<dbReference type="GO" id="GO:0016887">
    <property type="term" value="F:ATP hydrolysis activity"/>
    <property type="evidence" value="ECO:0007669"/>
    <property type="project" value="InterPro"/>
</dbReference>
<dbReference type="PANTHER" id="PTHR32182">
    <property type="entry name" value="DNA REPLICATION AND REPAIR PROTEIN RECF"/>
    <property type="match status" value="1"/>
</dbReference>
<dbReference type="InterPro" id="IPR027417">
    <property type="entry name" value="P-loop_NTPase"/>
</dbReference>
<dbReference type="InterPro" id="IPR003959">
    <property type="entry name" value="ATPase_AAA_core"/>
</dbReference>
<gene>
    <name evidence="3" type="ORF">EII34_03965</name>
</gene>
<accession>A0A3P1TA39</accession>
<dbReference type="SUPFAM" id="SSF52540">
    <property type="entry name" value="P-loop containing nucleoside triphosphate hydrolases"/>
    <property type="match status" value="1"/>
</dbReference>
<dbReference type="GO" id="GO:0005524">
    <property type="term" value="F:ATP binding"/>
    <property type="evidence" value="ECO:0007669"/>
    <property type="project" value="InterPro"/>
</dbReference>
<dbReference type="Gene3D" id="3.40.50.300">
    <property type="entry name" value="P-loop containing nucleotide triphosphate hydrolases"/>
    <property type="match status" value="2"/>
</dbReference>
<dbReference type="EMBL" id="RQZG01000003">
    <property type="protein sequence ID" value="RRD06284.1"/>
    <property type="molecule type" value="Genomic_DNA"/>
</dbReference>
<sequence>MTTARLGRLVIEGLGSVRELDLEVTTDVTVLIGANGSGKSNVIGALELISRIWDDSFQQQILNRGGMDGLIFEGTDGRAPVSRIEVHSTPDEHNCTCGYRVELRPADDDRAMLKEWFFLDDRELRVRFHDGVPVEATSSRARRVTEQAEDEWQRNFARHVTQLLAGCRVFHFDDVSAGAPVKGWSTVGDDIALRSDAGNIAAYLLRVKQQHPQHYRDIVTAVRHVTPFFDDFVLEPNPGTERIRLRWRQQGMDRTFMAREASDGTLRFICLATLLLGPDLPSTVVLDEPELGLHPAAITVLAEMVHIAGRTGHRVILATQSVPLLSHFDLAEVVVLERRNGATVATRPNPEELAGFLEDFSVGTMWEMNLLGGRPSVLEGIR</sequence>
<dbReference type="GO" id="GO:0009432">
    <property type="term" value="P:SOS response"/>
    <property type="evidence" value="ECO:0007669"/>
    <property type="project" value="UniProtKB-KW"/>
</dbReference>
<evidence type="ECO:0000256" key="1">
    <source>
        <dbReference type="ARBA" id="ARBA00023236"/>
    </source>
</evidence>
<organism evidence="3 4">
    <name type="scientific">Arachnia propionica</name>
    <dbReference type="NCBI Taxonomy" id="1750"/>
    <lineage>
        <taxon>Bacteria</taxon>
        <taxon>Bacillati</taxon>
        <taxon>Actinomycetota</taxon>
        <taxon>Actinomycetes</taxon>
        <taxon>Propionibacteriales</taxon>
        <taxon>Propionibacteriaceae</taxon>
        <taxon>Arachnia</taxon>
    </lineage>
</organism>
<dbReference type="Pfam" id="PF13304">
    <property type="entry name" value="AAA_21"/>
    <property type="match status" value="1"/>
</dbReference>
<dbReference type="CDD" id="cd00267">
    <property type="entry name" value="ABC_ATPase"/>
    <property type="match status" value="1"/>
</dbReference>
<evidence type="ECO:0000259" key="2">
    <source>
        <dbReference type="Pfam" id="PF13304"/>
    </source>
</evidence>